<name>A0A6M4IT41_9BACT</name>
<keyword evidence="1" id="KW-0732">Signal</keyword>
<evidence type="ECO:0000256" key="1">
    <source>
        <dbReference type="SAM" id="SignalP"/>
    </source>
</evidence>
<sequence length="233" mass="23498">MKKFHKLGWIAAAMFAAVPAQAHAQLTLLGQSATGLSGGGLGAVATVLTLQSPGSTTAESGCIGPTGVNCGFTDANVQSGQSQLRLVSAFPGLTGSNFRLFLNAAEPTGDNSITVNNAVVRLYSGNTQVFSSVAFTSPLTLNNTLPGTGNYGFLFGLSTTDQALFQAALMANPGATIGVGASLTNVTGGQESFSVGTDAGGGTTSVVPEPSTYLLMASGLVALGMLKRKRRTS</sequence>
<evidence type="ECO:0000313" key="4">
    <source>
        <dbReference type="Proteomes" id="UP000500938"/>
    </source>
</evidence>
<feature type="signal peptide" evidence="1">
    <location>
        <begin position="1"/>
        <end position="24"/>
    </location>
</feature>
<reference evidence="3 4" key="1">
    <citation type="submission" date="2020-05" db="EMBL/GenBank/DDBJ databases">
        <title>Complete genome sequence of Gemmatimonas greenlandica TET16.</title>
        <authorList>
            <person name="Zeng Y."/>
        </authorList>
    </citation>
    <scope>NUCLEOTIDE SEQUENCE [LARGE SCALE GENOMIC DNA]</scope>
    <source>
        <strain evidence="3 4">TET16</strain>
    </source>
</reference>
<accession>A0A6M4IT41</accession>
<dbReference type="Pfam" id="PF07589">
    <property type="entry name" value="PEP-CTERM"/>
    <property type="match status" value="1"/>
</dbReference>
<keyword evidence="4" id="KW-1185">Reference proteome</keyword>
<proteinExistence type="predicted"/>
<evidence type="ECO:0000259" key="2">
    <source>
        <dbReference type="Pfam" id="PF07589"/>
    </source>
</evidence>
<evidence type="ECO:0000313" key="3">
    <source>
        <dbReference type="EMBL" id="QJR37820.1"/>
    </source>
</evidence>
<dbReference type="NCBIfam" id="TIGR02595">
    <property type="entry name" value="PEP_CTERM"/>
    <property type="match status" value="1"/>
</dbReference>
<dbReference type="Proteomes" id="UP000500938">
    <property type="component" value="Chromosome"/>
</dbReference>
<feature type="chain" id="PRO_5027103912" evidence="1">
    <location>
        <begin position="25"/>
        <end position="233"/>
    </location>
</feature>
<dbReference type="EMBL" id="CP053085">
    <property type="protein sequence ID" value="QJR37820.1"/>
    <property type="molecule type" value="Genomic_DNA"/>
</dbReference>
<gene>
    <name evidence="3" type="ORF">HKW67_20985</name>
</gene>
<dbReference type="InterPro" id="IPR013424">
    <property type="entry name" value="Ice-binding_C"/>
</dbReference>
<protein>
    <submittedName>
        <fullName evidence="3">PEP-CTERM sorting domain-containing protein</fullName>
    </submittedName>
</protein>
<dbReference type="RefSeq" id="WP_171227256.1">
    <property type="nucleotide sequence ID" value="NZ_CP053085.1"/>
</dbReference>
<dbReference type="KEGG" id="ggr:HKW67_20985"/>
<organism evidence="3 4">
    <name type="scientific">Gemmatimonas groenlandica</name>
    <dbReference type="NCBI Taxonomy" id="2732249"/>
    <lineage>
        <taxon>Bacteria</taxon>
        <taxon>Pseudomonadati</taxon>
        <taxon>Gemmatimonadota</taxon>
        <taxon>Gemmatimonadia</taxon>
        <taxon>Gemmatimonadales</taxon>
        <taxon>Gemmatimonadaceae</taxon>
        <taxon>Gemmatimonas</taxon>
    </lineage>
</organism>
<dbReference type="AlphaFoldDB" id="A0A6M4IT41"/>
<feature type="domain" description="Ice-binding protein C-terminal" evidence="2">
    <location>
        <begin position="207"/>
        <end position="229"/>
    </location>
</feature>